<accession>A0A0V0ZJU5</accession>
<proteinExistence type="predicted"/>
<gene>
    <name evidence="1" type="ORF">T12_8535</name>
</gene>
<name>A0A0V0ZJU5_9BILA</name>
<evidence type="ECO:0000313" key="1">
    <source>
        <dbReference type="EMBL" id="KRY12703.1"/>
    </source>
</evidence>
<evidence type="ECO:0000313" key="2">
    <source>
        <dbReference type="Proteomes" id="UP000054783"/>
    </source>
</evidence>
<comment type="caution">
    <text evidence="1">The sequence shown here is derived from an EMBL/GenBank/DDBJ whole genome shotgun (WGS) entry which is preliminary data.</text>
</comment>
<keyword evidence="2" id="KW-1185">Reference proteome</keyword>
<dbReference type="Proteomes" id="UP000054783">
    <property type="component" value="Unassembled WGS sequence"/>
</dbReference>
<organism evidence="1 2">
    <name type="scientific">Trichinella patagoniensis</name>
    <dbReference type="NCBI Taxonomy" id="990121"/>
    <lineage>
        <taxon>Eukaryota</taxon>
        <taxon>Metazoa</taxon>
        <taxon>Ecdysozoa</taxon>
        <taxon>Nematoda</taxon>
        <taxon>Enoplea</taxon>
        <taxon>Dorylaimia</taxon>
        <taxon>Trichinellida</taxon>
        <taxon>Trichinellidae</taxon>
        <taxon>Trichinella</taxon>
    </lineage>
</organism>
<dbReference type="EMBL" id="JYDQ01000158">
    <property type="protein sequence ID" value="KRY12703.1"/>
    <property type="molecule type" value="Genomic_DNA"/>
</dbReference>
<reference evidence="1 2" key="1">
    <citation type="submission" date="2015-01" db="EMBL/GenBank/DDBJ databases">
        <title>Evolution of Trichinella species and genotypes.</title>
        <authorList>
            <person name="Korhonen P.K."/>
            <person name="Edoardo P."/>
            <person name="Giuseppe L.R."/>
            <person name="Gasser R.B."/>
        </authorList>
    </citation>
    <scope>NUCLEOTIDE SEQUENCE [LARGE SCALE GENOMIC DNA]</scope>
    <source>
        <strain evidence="1">ISS2496</strain>
    </source>
</reference>
<protein>
    <submittedName>
        <fullName evidence="1">Uncharacterized protein</fullName>
    </submittedName>
</protein>
<dbReference type="AlphaFoldDB" id="A0A0V0ZJU5"/>
<sequence length="195" mass="22007">MYKDICKAILTPEYGKCDYKSIGSGVKYEKIETTAQVSSSKQTLVPFSLPFTCGVSPACSLSMVNTRRFPGPPLCVPVGCRWVRRLLWGQSRRRWPRLPYSKHSIALRMGCKGERPLPRHLQLVHAPSQSFYSLGYAAIPRSRIVDCSPLAFLDLSHSFRQLACLCESRLLPQAKLSMEFFGRQSEDETADQFAL</sequence>